<keyword evidence="2" id="KW-1133">Transmembrane helix</keyword>
<keyword evidence="2" id="KW-0812">Transmembrane</keyword>
<evidence type="ECO:0000313" key="3">
    <source>
        <dbReference type="EMBL" id="GAA3881296.1"/>
    </source>
</evidence>
<organism evidence="3 4">
    <name type="scientific">Streptomyces lannensis</name>
    <dbReference type="NCBI Taxonomy" id="766498"/>
    <lineage>
        <taxon>Bacteria</taxon>
        <taxon>Bacillati</taxon>
        <taxon>Actinomycetota</taxon>
        <taxon>Actinomycetes</taxon>
        <taxon>Kitasatosporales</taxon>
        <taxon>Streptomycetaceae</taxon>
        <taxon>Streptomyces</taxon>
    </lineage>
</organism>
<accession>A0ABP7KPB6</accession>
<keyword evidence="4" id="KW-1185">Reference proteome</keyword>
<feature type="compositionally biased region" description="Low complexity" evidence="1">
    <location>
        <begin position="13"/>
        <end position="24"/>
    </location>
</feature>
<evidence type="ECO:0000256" key="2">
    <source>
        <dbReference type="SAM" id="Phobius"/>
    </source>
</evidence>
<dbReference type="EMBL" id="BAAAZA010000017">
    <property type="protein sequence ID" value="GAA3881296.1"/>
    <property type="molecule type" value="Genomic_DNA"/>
</dbReference>
<evidence type="ECO:0000313" key="4">
    <source>
        <dbReference type="Proteomes" id="UP001501563"/>
    </source>
</evidence>
<dbReference type="Proteomes" id="UP001501563">
    <property type="component" value="Unassembled WGS sequence"/>
</dbReference>
<proteinExistence type="predicted"/>
<feature type="region of interest" description="Disordered" evidence="1">
    <location>
        <begin position="1"/>
        <end position="24"/>
    </location>
</feature>
<sequence length="89" mass="9547">MAQTDFGWRRRLPVPASNGSSAGSGPPVFLLLMGVLAVSRWLLYTHVKLVELINASYIYIAAVKRVCGAHAGRVIVLDAARVGEDRGAL</sequence>
<feature type="transmembrane region" description="Helical" evidence="2">
    <location>
        <begin position="24"/>
        <end position="43"/>
    </location>
</feature>
<protein>
    <submittedName>
        <fullName evidence="3">Uncharacterized protein</fullName>
    </submittedName>
</protein>
<comment type="caution">
    <text evidence="3">The sequence shown here is derived from an EMBL/GenBank/DDBJ whole genome shotgun (WGS) entry which is preliminary data.</text>
</comment>
<reference evidence="4" key="1">
    <citation type="journal article" date="2019" name="Int. J. Syst. Evol. Microbiol.">
        <title>The Global Catalogue of Microorganisms (GCM) 10K type strain sequencing project: providing services to taxonomists for standard genome sequencing and annotation.</title>
        <authorList>
            <consortium name="The Broad Institute Genomics Platform"/>
            <consortium name="The Broad Institute Genome Sequencing Center for Infectious Disease"/>
            <person name="Wu L."/>
            <person name="Ma J."/>
        </authorList>
    </citation>
    <scope>NUCLEOTIDE SEQUENCE [LARGE SCALE GENOMIC DNA]</scope>
    <source>
        <strain evidence="4">JCM 16578</strain>
    </source>
</reference>
<keyword evidence="2" id="KW-0472">Membrane</keyword>
<gene>
    <name evidence="3" type="ORF">GCM10022207_55210</name>
</gene>
<name>A0ABP7KPB6_9ACTN</name>
<evidence type="ECO:0000256" key="1">
    <source>
        <dbReference type="SAM" id="MobiDB-lite"/>
    </source>
</evidence>